<dbReference type="RefSeq" id="WP_123264936.1">
    <property type="nucleotide sequence ID" value="NZ_RJUG01000002.1"/>
</dbReference>
<evidence type="ECO:0000313" key="2">
    <source>
        <dbReference type="EMBL" id="ROI09679.1"/>
    </source>
</evidence>
<feature type="signal peptide" evidence="1">
    <location>
        <begin position="1"/>
        <end position="18"/>
    </location>
</feature>
<evidence type="ECO:0000256" key="1">
    <source>
        <dbReference type="SAM" id="SignalP"/>
    </source>
</evidence>
<keyword evidence="1" id="KW-0732">Signal</keyword>
<evidence type="ECO:0000313" key="3">
    <source>
        <dbReference type="Proteomes" id="UP000270224"/>
    </source>
</evidence>
<sequence length="202" mass="22683">MKKILFFFAILSCTVAFSQCYIEGKSTLSVGENQIYTVKNNTAKCAECHAWSIAGNEVIVNGNRNQKDLKVKGNAAGNTMLSVEMDSDKGLLKCYKNIMVVPSLPKKLSEVAEECDFNINGFKEHKVNDSTVSYAPDNVVKNLQYTWIAEYENGEQKSSAEPTAKFNFTNTNGIRALKLNVKSSSCVRDFTKIYEANYWDFY</sequence>
<organism evidence="2 3">
    <name type="scientific">Kaistella daneshvariae</name>
    <dbReference type="NCBI Taxonomy" id="2487074"/>
    <lineage>
        <taxon>Bacteria</taxon>
        <taxon>Pseudomonadati</taxon>
        <taxon>Bacteroidota</taxon>
        <taxon>Flavobacteriia</taxon>
        <taxon>Flavobacteriales</taxon>
        <taxon>Weeksellaceae</taxon>
        <taxon>Chryseobacterium group</taxon>
        <taxon>Kaistella</taxon>
    </lineage>
</organism>
<dbReference type="EMBL" id="RJUG01000002">
    <property type="protein sequence ID" value="ROI09679.1"/>
    <property type="molecule type" value="Genomic_DNA"/>
</dbReference>
<proteinExistence type="predicted"/>
<dbReference type="AlphaFoldDB" id="A0A3N0X086"/>
<dbReference type="OrthoDB" id="1251149at2"/>
<comment type="caution">
    <text evidence="2">The sequence shown here is derived from an EMBL/GenBank/DDBJ whole genome shotgun (WGS) entry which is preliminary data.</text>
</comment>
<protein>
    <submittedName>
        <fullName evidence="2">Uncharacterized protein</fullName>
    </submittedName>
</protein>
<feature type="chain" id="PRO_5018300877" evidence="1">
    <location>
        <begin position="19"/>
        <end position="202"/>
    </location>
</feature>
<reference evidence="3" key="1">
    <citation type="submission" date="2018-11" db="EMBL/GenBank/DDBJ databases">
        <title>Proposal to divide the Flavobacteriaceae and reorganize its genera based on Amino Acid Identity values calculated from whole genome sequences.</title>
        <authorList>
            <person name="Nicholson A.C."/>
            <person name="Gulvik C.A."/>
            <person name="Whitney A.M."/>
            <person name="Humrighouse B.W."/>
            <person name="Bell M."/>
            <person name="Holmens B."/>
            <person name="Steigerwalt A."/>
            <person name="Villarma A."/>
            <person name="Sheth M."/>
            <person name="Batra D."/>
            <person name="Pryor J."/>
            <person name="Bernardet J.-F."/>
            <person name="Hugo C."/>
            <person name="Kampfer P."/>
            <person name="Newman J."/>
            <person name="Mcquiston J.R."/>
        </authorList>
    </citation>
    <scope>NUCLEOTIDE SEQUENCE [LARGE SCALE GENOMIC DNA]</scope>
    <source>
        <strain evidence="3">H3056</strain>
    </source>
</reference>
<accession>A0A3N0X086</accession>
<gene>
    <name evidence="2" type="ORF">EGI11_02645</name>
</gene>
<dbReference type="Proteomes" id="UP000270224">
    <property type="component" value="Unassembled WGS sequence"/>
</dbReference>
<name>A0A3N0X086_9FLAO</name>